<dbReference type="InterPro" id="IPR033463">
    <property type="entry name" value="sCache_3"/>
</dbReference>
<evidence type="ECO:0000256" key="1">
    <source>
        <dbReference type="ARBA" id="ARBA00004651"/>
    </source>
</evidence>
<keyword evidence="7 12" id="KW-0472">Membrane</keyword>
<dbReference type="SUPFAM" id="SSF103190">
    <property type="entry name" value="Sensory domain-like"/>
    <property type="match status" value="1"/>
</dbReference>
<comment type="caution">
    <text evidence="15">The sequence shown here is derived from an EMBL/GenBank/DDBJ whole genome shotgun (WGS) entry which is preliminary data.</text>
</comment>
<evidence type="ECO:0000256" key="3">
    <source>
        <dbReference type="ARBA" id="ARBA00022481"/>
    </source>
</evidence>
<dbReference type="PANTHER" id="PTHR32089">
    <property type="entry name" value="METHYL-ACCEPTING CHEMOTAXIS PROTEIN MCPB"/>
    <property type="match status" value="1"/>
</dbReference>
<keyword evidence="6 12" id="KW-1133">Transmembrane helix</keyword>
<evidence type="ECO:0000256" key="8">
    <source>
        <dbReference type="ARBA" id="ARBA00023224"/>
    </source>
</evidence>
<keyword evidence="5 12" id="KW-0812">Transmembrane</keyword>
<keyword evidence="2" id="KW-1003">Cell membrane</keyword>
<dbReference type="PROSITE" id="PS50885">
    <property type="entry name" value="HAMP"/>
    <property type="match status" value="1"/>
</dbReference>
<sequence length="563" mass="60685">MNRKLKLGAKINLMVIGIILFLSIIVGAVVIQQVGAGIKQFAVEKAKGDLSLAYRYIDNKFPGEWAIKDGQLYKGDTVMNENFETVDKIGEDTGDTVTIFQGNTRIATNVMTDGERAIGTAVSPEVEQAVLEKGENYYGEAEVAGNWYQTTYMPLKDSAGEEIGIFYVGASQQIIDQTISGFLKIFLVVLLVIILLASLVILWFTRRLKKRLTAISTALDKAGNGDFTTEVKDHAGDELTDLANSYNSTRESLRTMIMEVLQTSEQVAASSEQLTASAEQTSRATEEITESVQHIANGAENTTSSLEESAKSLEEVSLAVGSIAENSNTIAEAGSKTAEQAKTGGEFVGKTALQMETIDRSVNESGEAIKLLDTRSQEIGEISKVITDIANQTNLLALNAAIEAARAGEQGKGFAVVADEVRKLAEQSQQSSTQISELIKEIQVNMGRSNLAINRVKTEVKEGLDIVGETEKRFTEIIQSMDQIGTQIDDMAATAQQISASAQELSATVTNITTVSKEASIHTQSVAASTEEQMASMEEISSASNVLAEMAMNLQALVSKFKV</sequence>
<dbReference type="EMBL" id="MSDU01000026">
    <property type="protein sequence ID" value="OLN22027.1"/>
    <property type="molecule type" value="Genomic_DNA"/>
</dbReference>
<dbReference type="Gene3D" id="6.10.340.10">
    <property type="match status" value="1"/>
</dbReference>
<dbReference type="Pfam" id="PF00015">
    <property type="entry name" value="MCPsignal"/>
    <property type="match status" value="1"/>
</dbReference>
<evidence type="ECO:0000313" key="16">
    <source>
        <dbReference type="Proteomes" id="UP000185568"/>
    </source>
</evidence>
<keyword evidence="3" id="KW-0488">Methylation</keyword>
<dbReference type="InterPro" id="IPR003660">
    <property type="entry name" value="HAMP_dom"/>
</dbReference>
<accession>A0A1Q8Q3X6</accession>
<dbReference type="GO" id="GO:0007165">
    <property type="term" value="P:signal transduction"/>
    <property type="evidence" value="ECO:0007669"/>
    <property type="project" value="UniProtKB-KW"/>
</dbReference>
<dbReference type="OrthoDB" id="9814363at2"/>
<evidence type="ECO:0000259" key="14">
    <source>
        <dbReference type="PROSITE" id="PS50885"/>
    </source>
</evidence>
<evidence type="ECO:0000256" key="2">
    <source>
        <dbReference type="ARBA" id="ARBA00022475"/>
    </source>
</evidence>
<feature type="domain" description="Methyl-accepting transducer" evidence="13">
    <location>
        <begin position="277"/>
        <end position="513"/>
    </location>
</feature>
<dbReference type="Gene3D" id="1.10.287.950">
    <property type="entry name" value="Methyl-accepting chemotaxis protein"/>
    <property type="match status" value="1"/>
</dbReference>
<organism evidence="15 16">
    <name type="scientific">Domibacillus antri</name>
    <dbReference type="NCBI Taxonomy" id="1714264"/>
    <lineage>
        <taxon>Bacteria</taxon>
        <taxon>Bacillati</taxon>
        <taxon>Bacillota</taxon>
        <taxon>Bacilli</taxon>
        <taxon>Bacillales</taxon>
        <taxon>Bacillaceae</taxon>
        <taxon>Domibacillus</taxon>
    </lineage>
</organism>
<dbReference type="AlphaFoldDB" id="A0A1Q8Q3X6"/>
<evidence type="ECO:0000313" key="15">
    <source>
        <dbReference type="EMBL" id="OLN22027.1"/>
    </source>
</evidence>
<name>A0A1Q8Q3X6_9BACI</name>
<dbReference type="InterPro" id="IPR004089">
    <property type="entry name" value="MCPsignal_dom"/>
</dbReference>
<evidence type="ECO:0000256" key="10">
    <source>
        <dbReference type="ARBA" id="ARBA00058128"/>
    </source>
</evidence>
<dbReference type="GO" id="GO:0006935">
    <property type="term" value="P:chemotaxis"/>
    <property type="evidence" value="ECO:0007669"/>
    <property type="project" value="UniProtKB-KW"/>
</dbReference>
<evidence type="ECO:0000256" key="9">
    <source>
        <dbReference type="ARBA" id="ARBA00029447"/>
    </source>
</evidence>
<evidence type="ECO:0000256" key="7">
    <source>
        <dbReference type="ARBA" id="ARBA00023136"/>
    </source>
</evidence>
<comment type="subcellular location">
    <subcellularLocation>
        <location evidence="1">Cell membrane</location>
        <topology evidence="1">Multi-pass membrane protein</topology>
    </subcellularLocation>
</comment>
<evidence type="ECO:0000256" key="5">
    <source>
        <dbReference type="ARBA" id="ARBA00022692"/>
    </source>
</evidence>
<dbReference type="CDD" id="cd06225">
    <property type="entry name" value="HAMP"/>
    <property type="match status" value="1"/>
</dbReference>
<evidence type="ECO:0000259" key="13">
    <source>
        <dbReference type="PROSITE" id="PS50111"/>
    </source>
</evidence>
<feature type="transmembrane region" description="Helical" evidence="12">
    <location>
        <begin position="12"/>
        <end position="31"/>
    </location>
</feature>
<gene>
    <name evidence="15" type="ORF">BTO30_11920</name>
</gene>
<dbReference type="STRING" id="1714264.BTO30_11920"/>
<evidence type="ECO:0000256" key="12">
    <source>
        <dbReference type="SAM" id="Phobius"/>
    </source>
</evidence>
<dbReference type="Proteomes" id="UP000185568">
    <property type="component" value="Unassembled WGS sequence"/>
</dbReference>
<dbReference type="FunFam" id="1.10.287.950:FF:000003">
    <property type="entry name" value="Methyl-accepting chemotaxis protein"/>
    <property type="match status" value="1"/>
</dbReference>
<keyword evidence="8 11" id="KW-0807">Transducer</keyword>
<dbReference type="CDD" id="cd11386">
    <property type="entry name" value="MCP_signal"/>
    <property type="match status" value="1"/>
</dbReference>
<dbReference type="PROSITE" id="PS50111">
    <property type="entry name" value="CHEMOTAXIS_TRANSDUC_2"/>
    <property type="match status" value="1"/>
</dbReference>
<comment type="similarity">
    <text evidence="9">Belongs to the methyl-accepting chemotaxis (MCP) protein family.</text>
</comment>
<dbReference type="InterPro" id="IPR004090">
    <property type="entry name" value="Chemotax_Me-accpt_rcpt"/>
</dbReference>
<feature type="transmembrane region" description="Helical" evidence="12">
    <location>
        <begin position="181"/>
        <end position="204"/>
    </location>
</feature>
<comment type="function">
    <text evidence="10">Chemotactic-signal transducers respond to changes in the concentration of attractants and repellents in the environment, transduce a signal from the outside to the inside of the cell, and facilitate sensory adaptation through the variation of the level of methylation.</text>
</comment>
<dbReference type="InterPro" id="IPR029151">
    <property type="entry name" value="Sensor-like_sf"/>
</dbReference>
<dbReference type="Pfam" id="PF00672">
    <property type="entry name" value="HAMP"/>
    <property type="match status" value="1"/>
</dbReference>
<dbReference type="Pfam" id="PF17202">
    <property type="entry name" value="sCache_3_3"/>
    <property type="match status" value="1"/>
</dbReference>
<reference evidence="15 16" key="1">
    <citation type="submission" date="2016-12" db="EMBL/GenBank/DDBJ databases">
        <title>Domibacillus antri genome sequencing.</title>
        <authorList>
            <person name="Verma A."/>
            <person name="Krishnamurthi S."/>
        </authorList>
    </citation>
    <scope>NUCLEOTIDE SEQUENCE [LARGE SCALE GENOMIC DNA]</scope>
    <source>
        <strain evidence="15 16">XD80</strain>
    </source>
</reference>
<dbReference type="GO" id="GO:0004888">
    <property type="term" value="F:transmembrane signaling receptor activity"/>
    <property type="evidence" value="ECO:0007669"/>
    <property type="project" value="InterPro"/>
</dbReference>
<keyword evidence="4" id="KW-0145">Chemotaxis</keyword>
<dbReference type="SMART" id="SM00283">
    <property type="entry name" value="MA"/>
    <property type="match status" value="1"/>
</dbReference>
<dbReference type="SUPFAM" id="SSF58104">
    <property type="entry name" value="Methyl-accepting chemotaxis protein (MCP) signaling domain"/>
    <property type="match status" value="1"/>
</dbReference>
<feature type="domain" description="HAMP" evidence="14">
    <location>
        <begin position="206"/>
        <end position="258"/>
    </location>
</feature>
<dbReference type="SMART" id="SM00304">
    <property type="entry name" value="HAMP"/>
    <property type="match status" value="1"/>
</dbReference>
<evidence type="ECO:0000256" key="6">
    <source>
        <dbReference type="ARBA" id="ARBA00022989"/>
    </source>
</evidence>
<dbReference type="PANTHER" id="PTHR32089:SF114">
    <property type="entry name" value="METHYL-ACCEPTING CHEMOTAXIS PROTEIN MCPB"/>
    <property type="match status" value="1"/>
</dbReference>
<proteinExistence type="inferred from homology"/>
<dbReference type="PRINTS" id="PR00260">
    <property type="entry name" value="CHEMTRNSDUCR"/>
</dbReference>
<keyword evidence="16" id="KW-1185">Reference proteome</keyword>
<dbReference type="GO" id="GO:0005886">
    <property type="term" value="C:plasma membrane"/>
    <property type="evidence" value="ECO:0007669"/>
    <property type="project" value="UniProtKB-SubCell"/>
</dbReference>
<evidence type="ECO:0000256" key="11">
    <source>
        <dbReference type="PROSITE-ProRule" id="PRU00284"/>
    </source>
</evidence>
<evidence type="ECO:0000256" key="4">
    <source>
        <dbReference type="ARBA" id="ARBA00022500"/>
    </source>
</evidence>
<protein>
    <submittedName>
        <fullName evidence="15">Methyl-accepting chemotaxis protein</fullName>
    </submittedName>
</protein>
<dbReference type="RefSeq" id="WP_075398954.1">
    <property type="nucleotide sequence ID" value="NZ_MSDU01000026.1"/>
</dbReference>